<dbReference type="SUPFAM" id="SSF52402">
    <property type="entry name" value="Adenine nucleotide alpha hydrolases-like"/>
    <property type="match status" value="1"/>
</dbReference>
<dbReference type="InterPro" id="IPR006015">
    <property type="entry name" value="Universal_stress_UspA"/>
</dbReference>
<evidence type="ECO:0000259" key="2">
    <source>
        <dbReference type="Pfam" id="PF00582"/>
    </source>
</evidence>
<sequence length="144" mass="15761">MDKNIIIVPVDGSTYALEAVHYAVKTAKAFNSNLLLLNVQPKYNEATAHLLSEKEMIQIQEDEANRIFQKVEPILKDETISYQTKIRVGLPSIEITSEAKEQQAEAIIMGTRGMGPVVGQALGSVSYSVSHLTPCPLILVPAKV</sequence>
<dbReference type="EMBL" id="JAOTPO010000002">
    <property type="protein sequence ID" value="MDE5412503.1"/>
    <property type="molecule type" value="Genomic_DNA"/>
</dbReference>
<protein>
    <submittedName>
        <fullName evidence="3">Universal stress protein</fullName>
    </submittedName>
</protein>
<dbReference type="InterPro" id="IPR014729">
    <property type="entry name" value="Rossmann-like_a/b/a_fold"/>
</dbReference>
<accession>A0ABT5VAK7</accession>
<dbReference type="Pfam" id="PF00582">
    <property type="entry name" value="Usp"/>
    <property type="match status" value="1"/>
</dbReference>
<dbReference type="CDD" id="cd00293">
    <property type="entry name" value="USP-like"/>
    <property type="match status" value="1"/>
</dbReference>
<dbReference type="Gene3D" id="3.40.50.620">
    <property type="entry name" value="HUPs"/>
    <property type="match status" value="1"/>
</dbReference>
<dbReference type="PANTHER" id="PTHR46268:SF6">
    <property type="entry name" value="UNIVERSAL STRESS PROTEIN UP12"/>
    <property type="match status" value="1"/>
</dbReference>
<dbReference type="Proteomes" id="UP001148125">
    <property type="component" value="Unassembled WGS sequence"/>
</dbReference>
<keyword evidence="4" id="KW-1185">Reference proteome</keyword>
<organism evidence="3 4">
    <name type="scientific">Alkalihalobacterium chitinilyticum</name>
    <dbReference type="NCBI Taxonomy" id="2980103"/>
    <lineage>
        <taxon>Bacteria</taxon>
        <taxon>Bacillati</taxon>
        <taxon>Bacillota</taxon>
        <taxon>Bacilli</taxon>
        <taxon>Bacillales</taxon>
        <taxon>Bacillaceae</taxon>
        <taxon>Alkalihalobacterium</taxon>
    </lineage>
</organism>
<gene>
    <name evidence="3" type="ORF">N7Z68_03835</name>
</gene>
<dbReference type="InterPro" id="IPR006016">
    <property type="entry name" value="UspA"/>
</dbReference>
<proteinExistence type="inferred from homology"/>
<feature type="domain" description="UspA" evidence="2">
    <location>
        <begin position="5"/>
        <end position="141"/>
    </location>
</feature>
<comment type="similarity">
    <text evidence="1">Belongs to the universal stress protein A family.</text>
</comment>
<dbReference type="PANTHER" id="PTHR46268">
    <property type="entry name" value="STRESS RESPONSE PROTEIN NHAX"/>
    <property type="match status" value="1"/>
</dbReference>
<comment type="caution">
    <text evidence="3">The sequence shown here is derived from an EMBL/GenBank/DDBJ whole genome shotgun (WGS) entry which is preliminary data.</text>
</comment>
<evidence type="ECO:0000313" key="4">
    <source>
        <dbReference type="Proteomes" id="UP001148125"/>
    </source>
</evidence>
<evidence type="ECO:0000256" key="1">
    <source>
        <dbReference type="ARBA" id="ARBA00008791"/>
    </source>
</evidence>
<evidence type="ECO:0000313" key="3">
    <source>
        <dbReference type="EMBL" id="MDE5412503.1"/>
    </source>
</evidence>
<name>A0ABT5VAK7_9BACI</name>
<reference evidence="3" key="1">
    <citation type="submission" date="2024-05" db="EMBL/GenBank/DDBJ databases">
        <title>Alkalihalobacillus sp. strain MEB203 novel alkaliphilic bacterium from Lonar Lake, India.</title>
        <authorList>
            <person name="Joshi A."/>
            <person name="Thite S."/>
            <person name="Mengade P."/>
        </authorList>
    </citation>
    <scope>NUCLEOTIDE SEQUENCE</scope>
    <source>
        <strain evidence="3">MEB 203</strain>
    </source>
</reference>
<dbReference type="PRINTS" id="PR01438">
    <property type="entry name" value="UNVRSLSTRESS"/>
</dbReference>
<dbReference type="RefSeq" id="WP_275117134.1">
    <property type="nucleotide sequence ID" value="NZ_JAOTPO010000002.1"/>
</dbReference>